<dbReference type="Proteomes" id="UP000002899">
    <property type="component" value="Chromosome I"/>
</dbReference>
<reference evidence="1 2" key="3">
    <citation type="journal article" date="2016" name="Sci. Rep.">
        <title>Genome-wide diversity and gene expression profiling of Babesia microti isolates identify polymorphic genes that mediate host-pathogen interactions.</title>
        <authorList>
            <person name="Silva J.C."/>
            <person name="Cornillot E."/>
            <person name="McCracken C."/>
            <person name="Usmani-Brown S."/>
            <person name="Dwivedi A."/>
            <person name="Ifeonu O.O."/>
            <person name="Crabtree J."/>
            <person name="Gotia H.T."/>
            <person name="Virji A.Z."/>
            <person name="Reynes C."/>
            <person name="Colinge J."/>
            <person name="Kumar V."/>
            <person name="Lawres L."/>
            <person name="Pazzi J.E."/>
            <person name="Pablo J.V."/>
            <person name="Hung C."/>
            <person name="Brancato J."/>
            <person name="Kumari P."/>
            <person name="Orvis J."/>
            <person name="Tretina K."/>
            <person name="Chibucos M."/>
            <person name="Ott S."/>
            <person name="Sadzewicz L."/>
            <person name="Sengamalay N."/>
            <person name="Shetty A.C."/>
            <person name="Su Q."/>
            <person name="Tallon L."/>
            <person name="Fraser C.M."/>
            <person name="Frutos R."/>
            <person name="Molina D.M."/>
            <person name="Krause P.J."/>
            <person name="Ben Mamoun C."/>
        </authorList>
    </citation>
    <scope>NUCLEOTIDE SEQUENCE [LARGE SCALE GENOMIC DNA]</scope>
    <source>
        <strain evidence="1 2">RI</strain>
    </source>
</reference>
<dbReference type="EMBL" id="FO082871">
    <property type="protein sequence ID" value="CCF73033.1"/>
    <property type="molecule type" value="Genomic_DNA"/>
</dbReference>
<organism evidence="1 2">
    <name type="scientific">Babesia microti (strain RI)</name>
    <dbReference type="NCBI Taxonomy" id="1133968"/>
    <lineage>
        <taxon>Eukaryota</taxon>
        <taxon>Sar</taxon>
        <taxon>Alveolata</taxon>
        <taxon>Apicomplexa</taxon>
        <taxon>Aconoidasida</taxon>
        <taxon>Piroplasmida</taxon>
        <taxon>Babesiidae</taxon>
        <taxon>Babesia</taxon>
    </lineage>
</organism>
<proteinExistence type="predicted"/>
<evidence type="ECO:0000313" key="2">
    <source>
        <dbReference type="Proteomes" id="UP000002899"/>
    </source>
</evidence>
<dbReference type="KEGG" id="bmic:BMR1_01G02895"/>
<name>I7I8C0_BABMR</name>
<dbReference type="RefSeq" id="XP_012647642.1">
    <property type="nucleotide sequence ID" value="XM_012792188.1"/>
</dbReference>
<evidence type="ECO:0000313" key="1">
    <source>
        <dbReference type="EMBL" id="CCF73033.1"/>
    </source>
</evidence>
<reference evidence="1 2" key="1">
    <citation type="journal article" date="2012" name="Nucleic Acids Res.">
        <title>Sequencing of the smallest Apicomplexan genome from the human pathogen Babesia microti.</title>
        <authorList>
            <person name="Cornillot E."/>
            <person name="Hadj-Kaddour K."/>
            <person name="Dassouli A."/>
            <person name="Noel B."/>
            <person name="Ranwez V."/>
            <person name="Vacherie B."/>
            <person name="Augagneur Y."/>
            <person name="Bres V."/>
            <person name="Duclos A."/>
            <person name="Randazzo S."/>
            <person name="Carcy B."/>
            <person name="Debierre-Grockiego F."/>
            <person name="Delbecq S."/>
            <person name="Moubri-Menage K."/>
            <person name="Shams-Eldin H."/>
            <person name="Usmani-Brown S."/>
            <person name="Bringaud F."/>
            <person name="Wincker P."/>
            <person name="Vivares C.P."/>
            <person name="Schwarz R.T."/>
            <person name="Schetters T.P."/>
            <person name="Krause P.J."/>
            <person name="Gorenflot A."/>
            <person name="Berry V."/>
            <person name="Barbe V."/>
            <person name="Ben Mamoun C."/>
        </authorList>
    </citation>
    <scope>NUCLEOTIDE SEQUENCE [LARGE SCALE GENOMIC DNA]</scope>
    <source>
        <strain evidence="1 2">RI</strain>
    </source>
</reference>
<dbReference type="AlphaFoldDB" id="I7I8C0"/>
<dbReference type="GeneID" id="24423651"/>
<protein>
    <submittedName>
        <fullName evidence="1">Uncharacterized protein</fullName>
    </submittedName>
</protein>
<accession>I7I8C0</accession>
<keyword evidence="2" id="KW-1185">Reference proteome</keyword>
<sequence>MYDAENMVKFLSRLDSKLAYKFVNEFARFEIYIGNHSRVSKLLDIYRCNLGIGLDTGPCFGSERDLIAEAIKLYQENEKERGEYQIVYDDLATYTELAITLSRDIAAKGHLEESHRIISELIYTMKRLAVAQGAEDRLAHEIRNCSLYSLSILLNNAVMRSTQGYSDTSDKVLLQMSILPILEFFSALKLEDLPQPISLYIKGALVLAICNMGKDYQSIDSPAVNSDELRTFTHLLEVIVKSNPKYTAIGRKMVSMYEFNLEFQRARKFIDQYNIRVPKGTTEVLAYKEKLLHDYGTISNIPIGTPFPLVKLEPLDPILIYDHAYEYKCDLYNKIVDKPLTLDDCVWVIAREINSSGNGGQGLLLNVGGDQIYGIWSRVGTCLSGFFPSYNYKIMDLHNSNLDGITIAGTNDCVWRLHAIVDLMMAHPLNLAKDYGTARELAQHIYNIVKIKCEYLFEKCVLVDSVSMLVDPHTHNSKVSNSGQTVANFSDLKSSDAINHRKFKDIITVKL</sequence>
<dbReference type="VEuPathDB" id="PiroplasmaDB:BMR1_01G02895"/>
<reference evidence="1 2" key="2">
    <citation type="journal article" date="2013" name="PLoS ONE">
        <title>Whole genome mapping and re-organization of the nuclear and mitochondrial genomes of Babesia microti isolates.</title>
        <authorList>
            <person name="Cornillot E."/>
            <person name="Dassouli A."/>
            <person name="Garg A."/>
            <person name="Pachikara N."/>
            <person name="Randazzo S."/>
            <person name="Depoix D."/>
            <person name="Carcy B."/>
            <person name="Delbecq S."/>
            <person name="Frutos R."/>
            <person name="Silva J.C."/>
            <person name="Sutton R."/>
            <person name="Krause P.J."/>
            <person name="Mamoun C.B."/>
        </authorList>
    </citation>
    <scope>NUCLEOTIDE SEQUENCE [LARGE SCALE GENOMIC DNA]</scope>
    <source>
        <strain evidence="1 2">RI</strain>
    </source>
</reference>
<gene>
    <name evidence="1" type="ORF">BMR1_01G02895</name>
</gene>